<accession>A0ABS4T8M8</accession>
<organism evidence="2 3">
    <name type="scientific">Kibdelosporangium banguiense</name>
    <dbReference type="NCBI Taxonomy" id="1365924"/>
    <lineage>
        <taxon>Bacteria</taxon>
        <taxon>Bacillati</taxon>
        <taxon>Actinomycetota</taxon>
        <taxon>Actinomycetes</taxon>
        <taxon>Pseudonocardiales</taxon>
        <taxon>Pseudonocardiaceae</taxon>
        <taxon>Kibdelosporangium</taxon>
    </lineage>
</organism>
<dbReference type="EMBL" id="JAGINW010000001">
    <property type="protein sequence ID" value="MBP2320743.1"/>
    <property type="molecule type" value="Genomic_DNA"/>
</dbReference>
<evidence type="ECO:0000313" key="2">
    <source>
        <dbReference type="EMBL" id="MBP2320743.1"/>
    </source>
</evidence>
<comment type="caution">
    <text evidence="2">The sequence shown here is derived from an EMBL/GenBank/DDBJ whole genome shotgun (WGS) entry which is preliminary data.</text>
</comment>
<reference evidence="2 3" key="1">
    <citation type="submission" date="2021-03" db="EMBL/GenBank/DDBJ databases">
        <title>Sequencing the genomes of 1000 actinobacteria strains.</title>
        <authorList>
            <person name="Klenk H.-P."/>
        </authorList>
    </citation>
    <scope>NUCLEOTIDE SEQUENCE [LARGE SCALE GENOMIC DNA]</scope>
    <source>
        <strain evidence="2 3">DSM 46670</strain>
    </source>
</reference>
<evidence type="ECO:0000313" key="3">
    <source>
        <dbReference type="Proteomes" id="UP001519332"/>
    </source>
</evidence>
<gene>
    <name evidence="2" type="ORF">JOF56_001128</name>
</gene>
<protein>
    <submittedName>
        <fullName evidence="2">Uncharacterized protein</fullName>
    </submittedName>
</protein>
<dbReference type="RefSeq" id="WP_209635181.1">
    <property type="nucleotide sequence ID" value="NZ_JAGINW010000001.1"/>
</dbReference>
<keyword evidence="1" id="KW-0732">Signal</keyword>
<feature type="signal peptide" evidence="1">
    <location>
        <begin position="1"/>
        <end position="29"/>
    </location>
</feature>
<sequence length="125" mass="13544">MNLSFRNAIKLLLAGLALFVGMGLSPATAAADTTGDSAVVQVAKAPAAVQAVESAKIPWDVWCSWSWNSKRVDYQCTVRAGYVRVWADCIGWGRVYTGWVGVGQHHLWVDCGSYTLGSFGRNFSD</sequence>
<evidence type="ECO:0000256" key="1">
    <source>
        <dbReference type="SAM" id="SignalP"/>
    </source>
</evidence>
<dbReference type="Proteomes" id="UP001519332">
    <property type="component" value="Unassembled WGS sequence"/>
</dbReference>
<keyword evidence="3" id="KW-1185">Reference proteome</keyword>
<name>A0ABS4T8M8_9PSEU</name>
<proteinExistence type="predicted"/>
<feature type="chain" id="PRO_5047447944" evidence="1">
    <location>
        <begin position="30"/>
        <end position="125"/>
    </location>
</feature>